<feature type="region of interest" description="Disordered" evidence="5">
    <location>
        <begin position="1588"/>
        <end position="1818"/>
    </location>
</feature>
<evidence type="ECO:0000256" key="5">
    <source>
        <dbReference type="SAM" id="MobiDB-lite"/>
    </source>
</evidence>
<dbReference type="PANTHER" id="PTHR46462">
    <property type="entry name" value="UPSET, ISOFORM A"/>
    <property type="match status" value="1"/>
</dbReference>
<feature type="compositionally biased region" description="Acidic residues" evidence="5">
    <location>
        <begin position="944"/>
        <end position="953"/>
    </location>
</feature>
<feature type="compositionally biased region" description="Basic and acidic residues" evidence="5">
    <location>
        <begin position="1301"/>
        <end position="1310"/>
    </location>
</feature>
<feature type="compositionally biased region" description="Basic and acidic residues" evidence="5">
    <location>
        <begin position="1002"/>
        <end position="1012"/>
    </location>
</feature>
<feature type="compositionally biased region" description="Basic and acidic residues" evidence="5">
    <location>
        <begin position="1191"/>
        <end position="1214"/>
    </location>
</feature>
<name>A0A087W197_ECHMU</name>
<evidence type="ECO:0000259" key="6">
    <source>
        <dbReference type="PROSITE" id="PS50280"/>
    </source>
</evidence>
<feature type="compositionally biased region" description="Basic and acidic residues" evidence="5">
    <location>
        <begin position="1806"/>
        <end position="1818"/>
    </location>
</feature>
<dbReference type="GO" id="GO:0008168">
    <property type="term" value="F:methyltransferase activity"/>
    <property type="evidence" value="ECO:0007669"/>
    <property type="project" value="UniProtKB-KW"/>
</dbReference>
<dbReference type="GO" id="GO:0070210">
    <property type="term" value="C:Rpd3L-Expanded complex"/>
    <property type="evidence" value="ECO:0007669"/>
    <property type="project" value="TreeGrafter"/>
</dbReference>
<evidence type="ECO:0000256" key="2">
    <source>
        <dbReference type="ARBA" id="ARBA00022771"/>
    </source>
</evidence>
<feature type="compositionally biased region" description="Basic and acidic residues" evidence="5">
    <location>
        <begin position="1724"/>
        <end position="1743"/>
    </location>
</feature>
<protein>
    <submittedName>
        <fullName evidence="7">Histone lysine N methyltransferase MLL5</fullName>
    </submittedName>
</protein>
<dbReference type="Pfam" id="PF00856">
    <property type="entry name" value="SET"/>
    <property type="match status" value="1"/>
</dbReference>
<feature type="compositionally biased region" description="Low complexity" evidence="5">
    <location>
        <begin position="1754"/>
        <end position="1764"/>
    </location>
</feature>
<dbReference type="SUPFAM" id="SSF57903">
    <property type="entry name" value="FYVE/PHD zinc finger"/>
    <property type="match status" value="1"/>
</dbReference>
<evidence type="ECO:0000313" key="8">
    <source>
        <dbReference type="Proteomes" id="UP000017246"/>
    </source>
</evidence>
<feature type="domain" description="SET" evidence="6">
    <location>
        <begin position="601"/>
        <end position="731"/>
    </location>
</feature>
<dbReference type="CDD" id="cd10529">
    <property type="entry name" value="SET_SETD5-like"/>
    <property type="match status" value="1"/>
</dbReference>
<dbReference type="Proteomes" id="UP000017246">
    <property type="component" value="Unassembled WGS sequence"/>
</dbReference>
<keyword evidence="1" id="KW-0479">Metal-binding</keyword>
<dbReference type="Gene3D" id="2.170.270.10">
    <property type="entry name" value="SET domain"/>
    <property type="match status" value="1"/>
</dbReference>
<dbReference type="PROSITE" id="PS01359">
    <property type="entry name" value="ZF_PHD_1"/>
    <property type="match status" value="1"/>
</dbReference>
<feature type="compositionally biased region" description="Polar residues" evidence="5">
    <location>
        <begin position="1030"/>
        <end position="1040"/>
    </location>
</feature>
<keyword evidence="4" id="KW-0156">Chromatin regulator</keyword>
<dbReference type="GO" id="GO:0006355">
    <property type="term" value="P:regulation of DNA-templated transcription"/>
    <property type="evidence" value="ECO:0007669"/>
    <property type="project" value="TreeGrafter"/>
</dbReference>
<reference evidence="7" key="1">
    <citation type="journal article" date="2013" name="Nature">
        <title>The genomes of four tapeworm species reveal adaptations to parasitism.</title>
        <authorList>
            <person name="Tsai I.J."/>
            <person name="Zarowiecki M."/>
            <person name="Holroyd N."/>
            <person name="Garciarrubio A."/>
            <person name="Sanchez-Flores A."/>
            <person name="Brooks K.L."/>
            <person name="Tracey A."/>
            <person name="Bobes R.J."/>
            <person name="Fragoso G."/>
            <person name="Sciutto E."/>
            <person name="Aslett M."/>
            <person name="Beasley H."/>
            <person name="Bennett H.M."/>
            <person name="Cai J."/>
            <person name="Camicia F."/>
            <person name="Clark R."/>
            <person name="Cucher M."/>
            <person name="De Silva N."/>
            <person name="Day T.A."/>
            <person name="Deplazes P."/>
            <person name="Estrada K."/>
            <person name="Fernandez C."/>
            <person name="Holland P.W."/>
            <person name="Hou J."/>
            <person name="Hu S."/>
            <person name="Huckvale T."/>
            <person name="Hung S.S."/>
            <person name="Kamenetzky L."/>
            <person name="Keane J.A."/>
            <person name="Kiss F."/>
            <person name="Koziol U."/>
            <person name="Lambert O."/>
            <person name="Liu K."/>
            <person name="Luo X."/>
            <person name="Luo Y."/>
            <person name="Macchiaroli N."/>
            <person name="Nichol S."/>
            <person name="Paps J."/>
            <person name="Parkinson J."/>
            <person name="Pouchkina-Stantcheva N."/>
            <person name="Riddiford N."/>
            <person name="Rosenzvit M."/>
            <person name="Salinas G."/>
            <person name="Wasmuth J.D."/>
            <person name="Zamanian M."/>
            <person name="Zheng Y."/>
            <person name="Cai X."/>
            <person name="Soberon X."/>
            <person name="Olson P.D."/>
            <person name="Laclette J.P."/>
            <person name="Brehm K."/>
            <person name="Berriman M."/>
            <person name="Garciarrubio A."/>
            <person name="Bobes R.J."/>
            <person name="Fragoso G."/>
            <person name="Sanchez-Flores A."/>
            <person name="Estrada K."/>
            <person name="Cevallos M.A."/>
            <person name="Morett E."/>
            <person name="Gonzalez V."/>
            <person name="Portillo T."/>
            <person name="Ochoa-Leyva A."/>
            <person name="Jose M.V."/>
            <person name="Sciutto E."/>
            <person name="Landa A."/>
            <person name="Jimenez L."/>
            <person name="Valdes V."/>
            <person name="Carrero J.C."/>
            <person name="Larralde C."/>
            <person name="Morales-Montor J."/>
            <person name="Limon-Lason J."/>
            <person name="Soberon X."/>
            <person name="Laclette J.P."/>
        </authorList>
    </citation>
    <scope>NUCLEOTIDE SEQUENCE [LARGE SCALE GENOMIC DNA]</scope>
</reference>
<dbReference type="GO" id="GO:0034967">
    <property type="term" value="C:Set3 complex"/>
    <property type="evidence" value="ECO:0007669"/>
    <property type="project" value="TreeGrafter"/>
</dbReference>
<evidence type="ECO:0000313" key="7">
    <source>
        <dbReference type="EMBL" id="CDI98392.1"/>
    </source>
</evidence>
<dbReference type="PANTHER" id="PTHR46462:SF3">
    <property type="entry name" value="UPSET, ISOFORM A"/>
    <property type="match status" value="1"/>
</dbReference>
<keyword evidence="8" id="KW-1185">Reference proteome</keyword>
<feature type="region of interest" description="Disordered" evidence="5">
    <location>
        <begin position="1002"/>
        <end position="1351"/>
    </location>
</feature>
<dbReference type="InterPro" id="IPR013083">
    <property type="entry name" value="Znf_RING/FYVE/PHD"/>
</dbReference>
<accession>A0A087W197</accession>
<keyword evidence="2" id="KW-0863">Zinc-finger</keyword>
<dbReference type="GO" id="GO:0006325">
    <property type="term" value="P:chromatin organization"/>
    <property type="evidence" value="ECO:0007669"/>
    <property type="project" value="UniProtKB-KW"/>
</dbReference>
<feature type="compositionally biased region" description="Basic and acidic residues" evidence="5">
    <location>
        <begin position="1111"/>
        <end position="1171"/>
    </location>
</feature>
<dbReference type="OMA" id="IATECIY"/>
<dbReference type="InterPro" id="IPR011011">
    <property type="entry name" value="Znf_FYVE_PHD"/>
</dbReference>
<dbReference type="OrthoDB" id="1928087at2759"/>
<dbReference type="PROSITE" id="PS50280">
    <property type="entry name" value="SET"/>
    <property type="match status" value="1"/>
</dbReference>
<feature type="compositionally biased region" description="Basic residues" evidence="5">
    <location>
        <begin position="1013"/>
        <end position="1029"/>
    </location>
</feature>
<feature type="compositionally biased region" description="Polar residues" evidence="5">
    <location>
        <begin position="1425"/>
        <end position="1458"/>
    </location>
</feature>
<dbReference type="GO" id="GO:0008270">
    <property type="term" value="F:zinc ion binding"/>
    <property type="evidence" value="ECO:0007669"/>
    <property type="project" value="UniProtKB-KW"/>
</dbReference>
<dbReference type="STRING" id="6211.A0A087W197"/>
<evidence type="ECO:0000256" key="1">
    <source>
        <dbReference type="ARBA" id="ARBA00022723"/>
    </source>
</evidence>
<dbReference type="InterPro" id="IPR001214">
    <property type="entry name" value="SET_dom"/>
</dbReference>
<proteinExistence type="predicted"/>
<feature type="compositionally biased region" description="Pro residues" evidence="5">
    <location>
        <begin position="1711"/>
        <end position="1722"/>
    </location>
</feature>
<evidence type="ECO:0000256" key="4">
    <source>
        <dbReference type="ARBA" id="ARBA00022853"/>
    </source>
</evidence>
<dbReference type="EMBL" id="LN902844">
    <property type="protein sequence ID" value="CDI98392.1"/>
    <property type="molecule type" value="Genomic_DNA"/>
</dbReference>
<dbReference type="InterPro" id="IPR046341">
    <property type="entry name" value="SET_dom_sf"/>
</dbReference>
<dbReference type="Gene3D" id="3.30.40.10">
    <property type="entry name" value="Zinc/RING finger domain, C3HC4 (zinc finger)"/>
    <property type="match status" value="1"/>
</dbReference>
<dbReference type="SMART" id="SM00317">
    <property type="entry name" value="SET"/>
    <property type="match status" value="1"/>
</dbReference>
<feature type="compositionally biased region" description="Polar residues" evidence="5">
    <location>
        <begin position="1792"/>
        <end position="1805"/>
    </location>
</feature>
<dbReference type="Pfam" id="PF20826">
    <property type="entry name" value="PHD_5"/>
    <property type="match status" value="1"/>
</dbReference>
<feature type="region of interest" description="Disordered" evidence="5">
    <location>
        <begin position="873"/>
        <end position="982"/>
    </location>
</feature>
<gene>
    <name evidence="7" type="ORF">EmuJ_000223900</name>
</gene>
<feature type="compositionally biased region" description="Polar residues" evidence="5">
    <location>
        <begin position="1545"/>
        <end position="1555"/>
    </location>
</feature>
<keyword evidence="7" id="KW-0808">Transferase</keyword>
<keyword evidence="7" id="KW-0489">Methyltransferase</keyword>
<dbReference type="InterPro" id="IPR019786">
    <property type="entry name" value="Zinc_finger_PHD-type_CS"/>
</dbReference>
<feature type="compositionally biased region" description="Gly residues" evidence="5">
    <location>
        <begin position="887"/>
        <end position="900"/>
    </location>
</feature>
<reference evidence="7" key="2">
    <citation type="submission" date="2015-11" db="EMBL/GenBank/DDBJ databases">
        <authorList>
            <person name="Zhang Y."/>
            <person name="Guo Z."/>
        </authorList>
    </citation>
    <scope>NUCLEOTIDE SEQUENCE</scope>
</reference>
<dbReference type="SUPFAM" id="SSF82199">
    <property type="entry name" value="SET domain"/>
    <property type="match status" value="1"/>
</dbReference>
<evidence type="ECO:0000256" key="3">
    <source>
        <dbReference type="ARBA" id="ARBA00022833"/>
    </source>
</evidence>
<feature type="compositionally biased region" description="Polar residues" evidence="5">
    <location>
        <begin position="1384"/>
        <end position="1401"/>
    </location>
</feature>
<dbReference type="GO" id="GO:0032259">
    <property type="term" value="P:methylation"/>
    <property type="evidence" value="ECO:0007669"/>
    <property type="project" value="UniProtKB-KW"/>
</dbReference>
<feature type="compositionally biased region" description="Polar residues" evidence="5">
    <location>
        <begin position="1771"/>
        <end position="1785"/>
    </location>
</feature>
<dbReference type="SMART" id="SM00249">
    <property type="entry name" value="PHD"/>
    <property type="match status" value="1"/>
</dbReference>
<dbReference type="InterPro" id="IPR001965">
    <property type="entry name" value="Znf_PHD"/>
</dbReference>
<feature type="compositionally biased region" description="Basic residues" evidence="5">
    <location>
        <begin position="1336"/>
        <end position="1346"/>
    </location>
</feature>
<feature type="region of interest" description="Disordered" evidence="5">
    <location>
        <begin position="1367"/>
        <end position="1557"/>
    </location>
</feature>
<organism evidence="7 8">
    <name type="scientific">Echinococcus multilocularis</name>
    <name type="common">Fox tapeworm</name>
    <dbReference type="NCBI Taxonomy" id="6211"/>
    <lineage>
        <taxon>Eukaryota</taxon>
        <taxon>Metazoa</taxon>
        <taxon>Spiralia</taxon>
        <taxon>Lophotrochozoa</taxon>
        <taxon>Platyhelminthes</taxon>
        <taxon>Cestoda</taxon>
        <taxon>Eucestoda</taxon>
        <taxon>Cyclophyllidea</taxon>
        <taxon>Taeniidae</taxon>
        <taxon>Echinococcus</taxon>
    </lineage>
</organism>
<dbReference type="eggNOG" id="KOG1844">
    <property type="taxonomic scope" value="Eukaryota"/>
</dbReference>
<keyword evidence="3" id="KW-0862">Zinc</keyword>
<sequence length="1840" mass="202151">MDVKCENLQNDEFPLTILHFNEDLLVPEIGSTVVISENQTESVCDSPSKIWTGKRVLCSFSANNADLDDYPFHAVTYGEPGELYGLPYNDHNYAKVWEEESNNDNQLALLAKVALSRKESTDVEIQRSDSSGNGNMSNSTEVISSSGYRSPSVPHVTIIKTPFLNQNYQTSSSTQQKLSGPTCKVATSNGRTILLTPSRGNLGASVQIHRVSSVNTSQVLLRTDLASTGVGNVSNGISSTFNGSVRCICGFTRDDGCLVQCTNCKVFQHAECMAPSSSSILPKPYHCELCQPRPVMISEAIGLQRRKMAICNTSPALATKTIRLTGPTAAFRLPRSNVSTTPQVHNPTVAPNRFFLTGGASGQSTAATSLSVRPIQVRLGEVVGSSRGGATLYQVDSAALNHFSPRFINLDTAAARQQSQPYMTAVGNQRSSKRKQDLFTLAGESVSFDAMTSNYSYDETNAANGQHMPVSANNDHTNTLSCSEGNELPGPKFYRTPSQVVGSACGLDVIEGAKPQSSGSLATAFSEVTDDVSAVTGLSTGVPEPASPDVVIWSDSYEKAAETRLSDALKQRIRNIFLTPSERELKTLQMADSFALSRGQQRCRVTSFELGRKGLIATECIYPNQPVIEYKGYAMLLDEYTHQHDYKRHYNPFVLFYKQLDKAAICLDASNYGNEARFIRRSCMPNCEVRLTFPPADSFSSVVNPQCIQFVVTSSISRVIPAGTELTLAFDFDYTACYYPVRCACGRGAPLCAVADWLRRHHHSSSSLHGYDYCDAEEGHRRTADEDQGEGDCDFDDIDDGSEAIDYQYDRNPLSHRSRHHHGFVEKTTHSRIALKRLLNSKHVSPAFSRVPYPSAKHMVQEQYRRHQNGMPAAFGLSKRGCRGVRGTRGSGRGRGGGGLIRQQQQHLRASRPRGRPPSSSIKRNLVRRPPPLCSPLQQHNSDVEEEEREEEDGVNHCALPTSSSPRTDVTEPGATSPWTCSTRSPAIESRVHCFGNIGVSKKDSARRDQHQIRQRRSSKMHSPRRTCRRSSMGTSNGPVTSPVMPPEADSVFIERPSEELKSPISAMSKAKRVRKTSGRLSNGVDGSPRLFEKGSSSAAKRTRRQSNVEACDHPSGEQGDGEDKTKEKALTTRSSKSREDNWLAEVMRRIERMEKKRKKNPTEKKPKADIDNESVEPEPELHPPKPLFPDQHEDKKQVEVKEEIPLKSDEALKGELLVVPKKALRKPASSASTGSHPPTTPLSREDRWMQWQIQRIAEMESSDAPAGDHLQHQSTSGSSIKQRRRCSSGAKSSLPRRSPQKKETSDRGTDGAGGEVECSLIVYKRREQDPMAKFSRSRTGNHHRQQQNFLNRSYSLVETFVDEDLPAGGELLDDHSGVVGANGASNFNDPSCSNTVPSVGSSSPPKPSKKRWLSQALMEEDQQHQQNPPSRTTPSPVDSLTPPDSTFNQLNFQNQRALNPKKRIISQLEEAMAQQRQSPSPLDPHIEVSPSSDAPTPASRLPLKKRQSEEDTVGDGSRPGTPRKPKLEKVRMSLSEYRRRRGLSTASVESTGANKAQALPPVVVPVSLSTPPGSPAVDLKRLALPSLPLVPPTSEFPLGGPRTPSEPPSDEDEEKRMDISLPTLSTPFLHRSQQPPPLSAPASLPSPMQGTVERFHDSFSVNSSEKPRASPPPHRPPGGCDRHLSGHAQRRASPPPPPHLGSASDSATPPVSPTACYPPPVEHILRRDREILQWQMERKHQDFQPSTARLQRSSHTSSSSTTHLEGNHARSYSISTPPQPSASRSHAYPNLAQSLASAPPTTAFNHHDMESIQETLRRKQEHLRAQLRDLQKAAASGSG</sequence>
<feature type="compositionally biased region" description="Low complexity" evidence="5">
    <location>
        <begin position="128"/>
        <end position="139"/>
    </location>
</feature>
<feature type="region of interest" description="Disordered" evidence="5">
    <location>
        <begin position="121"/>
        <end position="148"/>
    </location>
</feature>